<comment type="caution">
    <text evidence="3">The sequence shown here is derived from an EMBL/GenBank/DDBJ whole genome shotgun (WGS) entry which is preliminary data.</text>
</comment>
<dbReference type="OrthoDB" id="288703at2759"/>
<accession>A0A8H7ZZ56</accession>
<dbReference type="InterPro" id="IPR057990">
    <property type="entry name" value="TPR_SYO1"/>
</dbReference>
<feature type="compositionally biased region" description="Polar residues" evidence="1">
    <location>
        <begin position="1"/>
        <end position="15"/>
    </location>
</feature>
<reference evidence="3 4" key="1">
    <citation type="journal article" name="Sci. Rep.">
        <title>Genome-scale phylogenetic analyses confirm Olpidium as the closest living zoosporic fungus to the non-flagellated, terrestrial fungi.</title>
        <authorList>
            <person name="Chang Y."/>
            <person name="Rochon D."/>
            <person name="Sekimoto S."/>
            <person name="Wang Y."/>
            <person name="Chovatia M."/>
            <person name="Sandor L."/>
            <person name="Salamov A."/>
            <person name="Grigoriev I.V."/>
            <person name="Stajich J.E."/>
            <person name="Spatafora J.W."/>
        </authorList>
    </citation>
    <scope>NUCLEOTIDE SEQUENCE [LARGE SCALE GENOMIC DNA]</scope>
    <source>
        <strain evidence="3">S191</strain>
    </source>
</reference>
<feature type="domain" description="SYO1-like TPR repeats" evidence="2">
    <location>
        <begin position="87"/>
        <end position="218"/>
    </location>
</feature>
<gene>
    <name evidence="3" type="ORF">BJ554DRAFT_5671</name>
</gene>
<dbReference type="EMBL" id="JAEFCI010002717">
    <property type="protein sequence ID" value="KAG5462046.1"/>
    <property type="molecule type" value="Genomic_DNA"/>
</dbReference>
<evidence type="ECO:0000313" key="4">
    <source>
        <dbReference type="Proteomes" id="UP000673691"/>
    </source>
</evidence>
<dbReference type="InterPro" id="IPR011989">
    <property type="entry name" value="ARM-like"/>
</dbReference>
<evidence type="ECO:0000313" key="3">
    <source>
        <dbReference type="EMBL" id="KAG5462046.1"/>
    </source>
</evidence>
<protein>
    <recommendedName>
        <fullName evidence="2">SYO1-like TPR repeats domain-containing protein</fullName>
    </recommendedName>
</protein>
<dbReference type="Gene3D" id="1.25.10.10">
    <property type="entry name" value="Leucine-rich Repeat Variant"/>
    <property type="match status" value="1"/>
</dbReference>
<dbReference type="Pfam" id="PF25567">
    <property type="entry name" value="TPR_SYO1"/>
    <property type="match status" value="1"/>
</dbReference>
<dbReference type="AlphaFoldDB" id="A0A8H7ZZ56"/>
<sequence>MRATDSDFTSVTGSWNDEIEVSSGDENDELVDAVMVAGEVERESSVVQKLDAATNGSFSSRTLPSVLRHATTYRVLSEYAASLVPDRAKTFSAHLARVQARACGALNNALLNAGTEWFKRLSPADAAMWWDVIYSATAALSAAQLPVEDRTEAQDGLVGCLWALARGVNVAGEQIPTTTEQIQMLINACNAPDLPPTLRAKGVNLLGILGRTQGRIDDNKVGGGAFWPSSVTLMLFPLRPSSNYHINQAHRHVPYLRAPALSSSARGHSARCRMDVRSAERSVRRVRRREFRLRLSCLRRVRVYQKATTGRAGCPRHRAQRRQKDPPGPPTAGRRGLPKPVRVRGVQGGEQRVRVFVDDILQRIDVLFFFFFFKKRVL</sequence>
<feature type="region of interest" description="Disordered" evidence="1">
    <location>
        <begin position="1"/>
        <end position="22"/>
    </location>
</feature>
<dbReference type="Proteomes" id="UP000673691">
    <property type="component" value="Unassembled WGS sequence"/>
</dbReference>
<name>A0A8H7ZZ56_9FUNG</name>
<keyword evidence="4" id="KW-1185">Reference proteome</keyword>
<evidence type="ECO:0000256" key="1">
    <source>
        <dbReference type="SAM" id="MobiDB-lite"/>
    </source>
</evidence>
<feature type="region of interest" description="Disordered" evidence="1">
    <location>
        <begin position="308"/>
        <end position="344"/>
    </location>
</feature>
<organism evidence="3 4">
    <name type="scientific">Olpidium bornovanus</name>
    <dbReference type="NCBI Taxonomy" id="278681"/>
    <lineage>
        <taxon>Eukaryota</taxon>
        <taxon>Fungi</taxon>
        <taxon>Fungi incertae sedis</taxon>
        <taxon>Olpidiomycota</taxon>
        <taxon>Olpidiomycotina</taxon>
        <taxon>Olpidiomycetes</taxon>
        <taxon>Olpidiales</taxon>
        <taxon>Olpidiaceae</taxon>
        <taxon>Olpidium</taxon>
    </lineage>
</organism>
<proteinExistence type="predicted"/>
<evidence type="ECO:0000259" key="2">
    <source>
        <dbReference type="Pfam" id="PF25567"/>
    </source>
</evidence>